<evidence type="ECO:0000313" key="2">
    <source>
        <dbReference type="EMBL" id="CAL1369621.1"/>
    </source>
</evidence>
<feature type="region of interest" description="Disordered" evidence="1">
    <location>
        <begin position="1"/>
        <end position="38"/>
    </location>
</feature>
<proteinExistence type="predicted"/>
<protein>
    <submittedName>
        <fullName evidence="2">Uncharacterized protein</fullName>
    </submittedName>
</protein>
<evidence type="ECO:0000313" key="3">
    <source>
        <dbReference type="Proteomes" id="UP001497516"/>
    </source>
</evidence>
<keyword evidence="3" id="KW-1185">Reference proteome</keyword>
<sequence length="93" mass="10507">MYRVGQQHEPNLKPLHIKTLKAPDGTSQSARGTVTESTGPPLLLLPLFPPARRLHLALLLRKPYHIQSIFAQWILKKISVHCSLILQKRIMGP</sequence>
<gene>
    <name evidence="2" type="ORF">LTRI10_LOCUS12134</name>
</gene>
<name>A0AAV2D7W5_9ROSI</name>
<reference evidence="2 3" key="1">
    <citation type="submission" date="2024-04" db="EMBL/GenBank/DDBJ databases">
        <authorList>
            <person name="Fracassetti M."/>
        </authorList>
    </citation>
    <scope>NUCLEOTIDE SEQUENCE [LARGE SCALE GENOMIC DNA]</scope>
</reference>
<organism evidence="2 3">
    <name type="scientific">Linum trigynum</name>
    <dbReference type="NCBI Taxonomy" id="586398"/>
    <lineage>
        <taxon>Eukaryota</taxon>
        <taxon>Viridiplantae</taxon>
        <taxon>Streptophyta</taxon>
        <taxon>Embryophyta</taxon>
        <taxon>Tracheophyta</taxon>
        <taxon>Spermatophyta</taxon>
        <taxon>Magnoliopsida</taxon>
        <taxon>eudicotyledons</taxon>
        <taxon>Gunneridae</taxon>
        <taxon>Pentapetalae</taxon>
        <taxon>rosids</taxon>
        <taxon>fabids</taxon>
        <taxon>Malpighiales</taxon>
        <taxon>Linaceae</taxon>
        <taxon>Linum</taxon>
    </lineage>
</organism>
<accession>A0AAV2D7W5</accession>
<dbReference type="AlphaFoldDB" id="A0AAV2D7W5"/>
<evidence type="ECO:0000256" key="1">
    <source>
        <dbReference type="SAM" id="MobiDB-lite"/>
    </source>
</evidence>
<feature type="compositionally biased region" description="Polar residues" evidence="1">
    <location>
        <begin position="25"/>
        <end position="38"/>
    </location>
</feature>
<dbReference type="Proteomes" id="UP001497516">
    <property type="component" value="Chromosome 2"/>
</dbReference>
<dbReference type="EMBL" id="OZ034815">
    <property type="protein sequence ID" value="CAL1369621.1"/>
    <property type="molecule type" value="Genomic_DNA"/>
</dbReference>